<dbReference type="EMBL" id="LR796810">
    <property type="protein sequence ID" value="CAB4167355.1"/>
    <property type="molecule type" value="Genomic_DNA"/>
</dbReference>
<gene>
    <name evidence="1" type="ORF">UFOVP861_17</name>
</gene>
<sequence>MNTSNKRVKIAEFKGYKNINKISWHGQLHGRLARIPDYFSDLNDMYQAETSIPDYTWAQYRENIRIVVLGGPHVFTHHLSKVDIHAKASQKAEAFGRTFKLW</sequence>
<reference evidence="1" key="1">
    <citation type="submission" date="2020-04" db="EMBL/GenBank/DDBJ databases">
        <authorList>
            <person name="Chiriac C."/>
            <person name="Salcher M."/>
            <person name="Ghai R."/>
            <person name="Kavagutti S V."/>
        </authorList>
    </citation>
    <scope>NUCLEOTIDE SEQUENCE</scope>
</reference>
<evidence type="ECO:0000313" key="1">
    <source>
        <dbReference type="EMBL" id="CAB4167355.1"/>
    </source>
</evidence>
<protein>
    <submittedName>
        <fullName evidence="1">Uncharacterized protein</fullName>
    </submittedName>
</protein>
<accession>A0A6J5PE66</accession>
<name>A0A6J5PE66_9CAUD</name>
<organism evidence="1">
    <name type="scientific">uncultured Caudovirales phage</name>
    <dbReference type="NCBI Taxonomy" id="2100421"/>
    <lineage>
        <taxon>Viruses</taxon>
        <taxon>Duplodnaviria</taxon>
        <taxon>Heunggongvirae</taxon>
        <taxon>Uroviricota</taxon>
        <taxon>Caudoviricetes</taxon>
        <taxon>Peduoviridae</taxon>
        <taxon>Maltschvirus</taxon>
        <taxon>Maltschvirus maltsch</taxon>
    </lineage>
</organism>
<proteinExistence type="predicted"/>